<comment type="caution">
    <text evidence="1">The sequence shown here is derived from an EMBL/GenBank/DDBJ whole genome shotgun (WGS) entry which is preliminary data.</text>
</comment>
<dbReference type="AlphaFoldDB" id="A0ABD0YUD4"/>
<proteinExistence type="predicted"/>
<dbReference type="Proteomes" id="UP001558652">
    <property type="component" value="Unassembled WGS sequence"/>
</dbReference>
<evidence type="ECO:0000313" key="1">
    <source>
        <dbReference type="EMBL" id="KAL1139593.1"/>
    </source>
</evidence>
<evidence type="ECO:0000313" key="2">
    <source>
        <dbReference type="Proteomes" id="UP001558652"/>
    </source>
</evidence>
<accession>A0ABD0YUD4</accession>
<keyword evidence="2" id="KW-1185">Reference proteome</keyword>
<gene>
    <name evidence="1" type="ORF">AAG570_006575</name>
</gene>
<dbReference type="EMBL" id="JBFDAA010000002">
    <property type="protein sequence ID" value="KAL1139593.1"/>
    <property type="molecule type" value="Genomic_DNA"/>
</dbReference>
<reference evidence="1 2" key="1">
    <citation type="submission" date="2024-07" db="EMBL/GenBank/DDBJ databases">
        <title>Chromosome-level genome assembly of the water stick insect Ranatra chinensis (Heteroptera: Nepidae).</title>
        <authorList>
            <person name="Liu X."/>
        </authorList>
    </citation>
    <scope>NUCLEOTIDE SEQUENCE [LARGE SCALE GENOMIC DNA]</scope>
    <source>
        <strain evidence="1">Cailab_2021Rc</strain>
        <tissue evidence="1">Muscle</tissue>
    </source>
</reference>
<name>A0ABD0YUD4_9HEMI</name>
<organism evidence="1 2">
    <name type="scientific">Ranatra chinensis</name>
    <dbReference type="NCBI Taxonomy" id="642074"/>
    <lineage>
        <taxon>Eukaryota</taxon>
        <taxon>Metazoa</taxon>
        <taxon>Ecdysozoa</taxon>
        <taxon>Arthropoda</taxon>
        <taxon>Hexapoda</taxon>
        <taxon>Insecta</taxon>
        <taxon>Pterygota</taxon>
        <taxon>Neoptera</taxon>
        <taxon>Paraneoptera</taxon>
        <taxon>Hemiptera</taxon>
        <taxon>Heteroptera</taxon>
        <taxon>Panheteroptera</taxon>
        <taxon>Nepomorpha</taxon>
        <taxon>Nepidae</taxon>
        <taxon>Ranatrinae</taxon>
        <taxon>Ranatra</taxon>
    </lineage>
</organism>
<protein>
    <submittedName>
        <fullName evidence="1">Uncharacterized protein</fullName>
    </submittedName>
</protein>
<sequence length="115" mass="12703">MARRDTQQNAGGGRGTAIKVDATRDCRMADVEAKLILSGSAEGLLGGVWPITGRPIPHHELPLSLGPSLPAQLQVVEMVSWRDRIVIKLNERTRLTFEREYLAGLILTPHCLHQE</sequence>